<dbReference type="EMBL" id="JACEIK010003910">
    <property type="protein sequence ID" value="MCD9643508.1"/>
    <property type="molecule type" value="Genomic_DNA"/>
</dbReference>
<accession>A0ABS8VBF6</accession>
<evidence type="ECO:0000313" key="2">
    <source>
        <dbReference type="EMBL" id="MCD9643508.1"/>
    </source>
</evidence>
<sequence>MDQSDGPLSLITNRCIRSWEHYNITSSEEYLVVTTREKSKAQEAVTATTSPPQSDEGSDEAESDGENPSADNVEKGNDGAEELGDDDTNVEDSVAEESNEKVEDLILGKISCPSDTQMLYFDLFIFRYVYILM</sequence>
<feature type="compositionally biased region" description="Acidic residues" evidence="1">
    <location>
        <begin position="79"/>
        <end position="97"/>
    </location>
</feature>
<dbReference type="Proteomes" id="UP000823775">
    <property type="component" value="Unassembled WGS sequence"/>
</dbReference>
<protein>
    <submittedName>
        <fullName evidence="2">Uncharacterized protein</fullName>
    </submittedName>
</protein>
<evidence type="ECO:0000313" key="3">
    <source>
        <dbReference type="Proteomes" id="UP000823775"/>
    </source>
</evidence>
<evidence type="ECO:0000256" key="1">
    <source>
        <dbReference type="SAM" id="MobiDB-lite"/>
    </source>
</evidence>
<comment type="caution">
    <text evidence="2">The sequence shown here is derived from an EMBL/GenBank/DDBJ whole genome shotgun (WGS) entry which is preliminary data.</text>
</comment>
<name>A0ABS8VBF6_DATST</name>
<proteinExistence type="predicted"/>
<organism evidence="2 3">
    <name type="scientific">Datura stramonium</name>
    <name type="common">Jimsonweed</name>
    <name type="synonym">Common thornapple</name>
    <dbReference type="NCBI Taxonomy" id="4076"/>
    <lineage>
        <taxon>Eukaryota</taxon>
        <taxon>Viridiplantae</taxon>
        <taxon>Streptophyta</taxon>
        <taxon>Embryophyta</taxon>
        <taxon>Tracheophyta</taxon>
        <taxon>Spermatophyta</taxon>
        <taxon>Magnoliopsida</taxon>
        <taxon>eudicotyledons</taxon>
        <taxon>Gunneridae</taxon>
        <taxon>Pentapetalae</taxon>
        <taxon>asterids</taxon>
        <taxon>lamiids</taxon>
        <taxon>Solanales</taxon>
        <taxon>Solanaceae</taxon>
        <taxon>Solanoideae</taxon>
        <taxon>Datureae</taxon>
        <taxon>Datura</taxon>
    </lineage>
</organism>
<gene>
    <name evidence="2" type="ORF">HAX54_031081</name>
</gene>
<reference evidence="2 3" key="1">
    <citation type="journal article" date="2021" name="BMC Genomics">
        <title>Datura genome reveals duplications of psychoactive alkaloid biosynthetic genes and high mutation rate following tissue culture.</title>
        <authorList>
            <person name="Rajewski A."/>
            <person name="Carter-House D."/>
            <person name="Stajich J."/>
            <person name="Litt A."/>
        </authorList>
    </citation>
    <scope>NUCLEOTIDE SEQUENCE [LARGE SCALE GENOMIC DNA]</scope>
    <source>
        <strain evidence="2">AR-01</strain>
    </source>
</reference>
<keyword evidence="3" id="KW-1185">Reference proteome</keyword>
<feature type="compositionally biased region" description="Acidic residues" evidence="1">
    <location>
        <begin position="56"/>
        <end position="65"/>
    </location>
</feature>
<feature type="region of interest" description="Disordered" evidence="1">
    <location>
        <begin position="34"/>
        <end position="100"/>
    </location>
</feature>